<evidence type="ECO:0000313" key="2">
    <source>
        <dbReference type="EMBL" id="HIU39528.1"/>
    </source>
</evidence>
<dbReference type="InterPro" id="IPR032675">
    <property type="entry name" value="LRR_dom_sf"/>
</dbReference>
<dbReference type="Gene3D" id="3.80.10.10">
    <property type="entry name" value="Ribonuclease Inhibitor"/>
    <property type="match status" value="1"/>
</dbReference>
<comment type="caution">
    <text evidence="2">The sequence shown here is derived from an EMBL/GenBank/DDBJ whole genome shotgun (WGS) entry which is preliminary data.</text>
</comment>
<dbReference type="InterPro" id="IPR053139">
    <property type="entry name" value="Surface_bspA-like"/>
</dbReference>
<protein>
    <submittedName>
        <fullName evidence="2">Leucine-rich repeat domain-containing protein</fullName>
    </submittedName>
</protein>
<feature type="signal peptide" evidence="1">
    <location>
        <begin position="1"/>
        <end position="25"/>
    </location>
</feature>
<reference evidence="2" key="1">
    <citation type="submission" date="2020-10" db="EMBL/GenBank/DDBJ databases">
        <authorList>
            <person name="Gilroy R."/>
        </authorList>
    </citation>
    <scope>NUCLEOTIDE SEQUENCE</scope>
    <source>
        <strain evidence="2">17073</strain>
    </source>
</reference>
<feature type="non-terminal residue" evidence="2">
    <location>
        <position position="269"/>
    </location>
</feature>
<proteinExistence type="predicted"/>
<dbReference type="InterPro" id="IPR026906">
    <property type="entry name" value="LRR_5"/>
</dbReference>
<dbReference type="PANTHER" id="PTHR45661">
    <property type="entry name" value="SURFACE ANTIGEN"/>
    <property type="match status" value="1"/>
</dbReference>
<organism evidence="2 3">
    <name type="scientific">Candidatus Limisoma intestinavium</name>
    <dbReference type="NCBI Taxonomy" id="2840856"/>
    <lineage>
        <taxon>Bacteria</taxon>
        <taxon>Pseudomonadati</taxon>
        <taxon>Bacteroidota</taxon>
        <taxon>Bacteroidia</taxon>
        <taxon>Bacteroidales</taxon>
        <taxon>Candidatus Limisoma</taxon>
    </lineage>
</organism>
<keyword evidence="1" id="KW-0732">Signal</keyword>
<dbReference type="EMBL" id="DVMS01000216">
    <property type="protein sequence ID" value="HIU39528.1"/>
    <property type="molecule type" value="Genomic_DNA"/>
</dbReference>
<dbReference type="AlphaFoldDB" id="A0A9D1ILX8"/>
<gene>
    <name evidence="2" type="ORF">IAD18_07680</name>
</gene>
<name>A0A9D1ILX8_9BACT</name>
<accession>A0A9D1ILX8</accession>
<evidence type="ECO:0000313" key="3">
    <source>
        <dbReference type="Proteomes" id="UP000824076"/>
    </source>
</evidence>
<feature type="chain" id="PRO_5038429415" evidence="1">
    <location>
        <begin position="26"/>
        <end position="269"/>
    </location>
</feature>
<reference evidence="2" key="2">
    <citation type="journal article" date="2021" name="PeerJ">
        <title>Extensive microbial diversity within the chicken gut microbiome revealed by metagenomics and culture.</title>
        <authorList>
            <person name="Gilroy R."/>
            <person name="Ravi A."/>
            <person name="Getino M."/>
            <person name="Pursley I."/>
            <person name="Horton D.L."/>
            <person name="Alikhan N.F."/>
            <person name="Baker D."/>
            <person name="Gharbi K."/>
            <person name="Hall N."/>
            <person name="Watson M."/>
            <person name="Adriaenssens E.M."/>
            <person name="Foster-Nyarko E."/>
            <person name="Jarju S."/>
            <person name="Secka A."/>
            <person name="Antonio M."/>
            <person name="Oren A."/>
            <person name="Chaudhuri R.R."/>
            <person name="La Ragione R."/>
            <person name="Hildebrand F."/>
            <person name="Pallen M.J."/>
        </authorList>
    </citation>
    <scope>NUCLEOTIDE SEQUENCE</scope>
    <source>
        <strain evidence="2">17073</strain>
    </source>
</reference>
<dbReference type="Gene3D" id="3.40.50.12480">
    <property type="match status" value="1"/>
</dbReference>
<dbReference type="PANTHER" id="PTHR45661:SF3">
    <property type="entry name" value="IG-LIKE DOMAIN-CONTAINING PROTEIN"/>
    <property type="match status" value="1"/>
</dbReference>
<sequence>MTNLKRPKLAAMLFAAVLCSMPANGETITYYNNENPDDILNSSQFEIDSYLETATLTKFQDWYYDENVVIPETFEYGGTTYTITAIGEEAFYSEYDDYDDILTLTIPETVTTIGVKAFSNLKSLEVIRLPQDLKEIASDTFTNCISLEEINFPEGLETLNKYACHNCTSLKSVSFGSKIKNISYQVFDFTCLQSISIDATTPPEIESGTLNSPNITRTELIKVHIPAGTKALYEEAWKTELEAIEFIESEGIPSGVAMESAKTLQIRSN</sequence>
<evidence type="ECO:0000256" key="1">
    <source>
        <dbReference type="SAM" id="SignalP"/>
    </source>
</evidence>
<dbReference type="SUPFAM" id="SSF52058">
    <property type="entry name" value="L domain-like"/>
    <property type="match status" value="1"/>
</dbReference>
<dbReference type="Proteomes" id="UP000824076">
    <property type="component" value="Unassembled WGS sequence"/>
</dbReference>
<dbReference type="Pfam" id="PF13306">
    <property type="entry name" value="LRR_5"/>
    <property type="match status" value="1"/>
</dbReference>